<dbReference type="PRINTS" id="PR00080">
    <property type="entry name" value="SDRFAMILY"/>
</dbReference>
<dbReference type="InterPro" id="IPR036291">
    <property type="entry name" value="NAD(P)-bd_dom_sf"/>
</dbReference>
<dbReference type="GO" id="GO:0016616">
    <property type="term" value="F:oxidoreductase activity, acting on the CH-OH group of donors, NAD or NADP as acceptor"/>
    <property type="evidence" value="ECO:0007669"/>
    <property type="project" value="TreeGrafter"/>
</dbReference>
<dbReference type="FunFam" id="3.40.50.720:FF:000084">
    <property type="entry name" value="Short-chain dehydrogenase reductase"/>
    <property type="match status" value="1"/>
</dbReference>
<dbReference type="InterPro" id="IPR002347">
    <property type="entry name" value="SDR_fam"/>
</dbReference>
<accession>A0A3M0IAG8</accession>
<dbReference type="OrthoDB" id="7064009at2"/>
<dbReference type="Gene3D" id="3.40.50.720">
    <property type="entry name" value="NAD(P)-binding Rossmann-like Domain"/>
    <property type="match status" value="1"/>
</dbReference>
<comment type="caution">
    <text evidence="3">The sequence shown here is derived from an EMBL/GenBank/DDBJ whole genome shotgun (WGS) entry which is preliminary data.</text>
</comment>
<dbReference type="EMBL" id="PENI01000014">
    <property type="protein sequence ID" value="RMB83773.1"/>
    <property type="molecule type" value="Genomic_DNA"/>
</dbReference>
<evidence type="ECO:0000313" key="4">
    <source>
        <dbReference type="Proteomes" id="UP000270471"/>
    </source>
</evidence>
<dbReference type="PANTHER" id="PTHR42760">
    <property type="entry name" value="SHORT-CHAIN DEHYDROGENASES/REDUCTASES FAMILY MEMBER"/>
    <property type="match status" value="1"/>
</dbReference>
<evidence type="ECO:0000256" key="1">
    <source>
        <dbReference type="ARBA" id="ARBA00006484"/>
    </source>
</evidence>
<sequence length="251" mass="25998">MRRFEDRVVLVTGATSGLGEAVALRLASEGAHLVLTGRRRDRCETVAAAAREYGVGALAVPGDLTDAAVPARLVAAAVDRWGRLDGAVNNAGVSPPPQPSSGYDEGLWLSTLDLNLNAVFRCQRAELAVMVPAGRGAVVNVASYTSTTVQSAGVASYAAAKHGVLGLTRAAARDHARDGVRVNAVGPGHMRTAMIDRLLDEPDKQARLLARIPMGRVAEPAEVAGVVAFLLSDDASFVTGQLLVADGGLSI</sequence>
<reference evidence="3 4" key="1">
    <citation type="submission" date="2017-11" db="EMBL/GenBank/DDBJ databases">
        <title>Draft genome of actinobacteria isolated from guarana (Paullinia cupana (Mart.) Ducke.</title>
        <authorList>
            <person name="Siqueira K.A."/>
            <person name="Liotti R.G."/>
            <person name="Mendes T.A.O."/>
            <person name="Soares M.A."/>
        </authorList>
    </citation>
    <scope>NUCLEOTIDE SEQUENCE [LARGE SCALE GENOMIC DNA]</scope>
    <source>
        <strain evidence="3 4">193</strain>
    </source>
</reference>
<dbReference type="AlphaFoldDB" id="A0A3M0IAG8"/>
<evidence type="ECO:0000313" key="3">
    <source>
        <dbReference type="EMBL" id="RMB83773.1"/>
    </source>
</evidence>
<evidence type="ECO:0000256" key="2">
    <source>
        <dbReference type="ARBA" id="ARBA00023002"/>
    </source>
</evidence>
<dbReference type="PRINTS" id="PR00081">
    <property type="entry name" value="GDHRDH"/>
</dbReference>
<gene>
    <name evidence="3" type="ORF">CTZ28_21890</name>
</gene>
<dbReference type="PANTHER" id="PTHR42760:SF40">
    <property type="entry name" value="3-OXOACYL-[ACYL-CARRIER-PROTEIN] REDUCTASE, CHLOROPLASTIC"/>
    <property type="match status" value="1"/>
</dbReference>
<dbReference type="GO" id="GO:0030497">
    <property type="term" value="P:fatty acid elongation"/>
    <property type="evidence" value="ECO:0007669"/>
    <property type="project" value="TreeGrafter"/>
</dbReference>
<keyword evidence="4" id="KW-1185">Reference proteome</keyword>
<protein>
    <submittedName>
        <fullName evidence="3">Short-chain dehydrogenase</fullName>
    </submittedName>
</protein>
<dbReference type="Pfam" id="PF13561">
    <property type="entry name" value="adh_short_C2"/>
    <property type="match status" value="1"/>
</dbReference>
<name>A0A3M0IAG8_9ACTN</name>
<dbReference type="RefSeq" id="WP_121891399.1">
    <property type="nucleotide sequence ID" value="NZ_PENI01000014.1"/>
</dbReference>
<proteinExistence type="inferred from homology"/>
<dbReference type="SUPFAM" id="SSF51735">
    <property type="entry name" value="NAD(P)-binding Rossmann-fold domains"/>
    <property type="match status" value="1"/>
</dbReference>
<organism evidence="3 4">
    <name type="scientific">Streptomyces shenzhenensis</name>
    <dbReference type="NCBI Taxonomy" id="943815"/>
    <lineage>
        <taxon>Bacteria</taxon>
        <taxon>Bacillati</taxon>
        <taxon>Actinomycetota</taxon>
        <taxon>Actinomycetes</taxon>
        <taxon>Kitasatosporales</taxon>
        <taxon>Streptomycetaceae</taxon>
        <taxon>Streptomyces</taxon>
    </lineage>
</organism>
<comment type="similarity">
    <text evidence="1">Belongs to the short-chain dehydrogenases/reductases (SDR) family.</text>
</comment>
<keyword evidence="2" id="KW-0560">Oxidoreductase</keyword>
<dbReference type="Proteomes" id="UP000270471">
    <property type="component" value="Unassembled WGS sequence"/>
</dbReference>